<feature type="transmembrane region" description="Helical" evidence="12">
    <location>
        <begin position="193"/>
        <end position="212"/>
    </location>
</feature>
<organism evidence="14 15">
    <name type="scientific">Palleronia pelagia</name>
    <dbReference type="NCBI Taxonomy" id="387096"/>
    <lineage>
        <taxon>Bacteria</taxon>
        <taxon>Pseudomonadati</taxon>
        <taxon>Pseudomonadota</taxon>
        <taxon>Alphaproteobacteria</taxon>
        <taxon>Rhodobacterales</taxon>
        <taxon>Roseobacteraceae</taxon>
        <taxon>Palleronia</taxon>
    </lineage>
</organism>
<feature type="region of interest" description="Disordered" evidence="13">
    <location>
        <begin position="443"/>
        <end position="476"/>
    </location>
</feature>
<dbReference type="GO" id="GO:0016682">
    <property type="term" value="F:oxidoreductase activity, acting on diphenols and related substances as donors, oxygen as acceptor"/>
    <property type="evidence" value="ECO:0007669"/>
    <property type="project" value="TreeGrafter"/>
</dbReference>
<dbReference type="AlphaFoldDB" id="A0A1H8D8R7"/>
<dbReference type="GO" id="GO:0070069">
    <property type="term" value="C:cytochrome complex"/>
    <property type="evidence" value="ECO:0007669"/>
    <property type="project" value="UniProtKB-UniRule"/>
</dbReference>
<keyword evidence="15" id="KW-1185">Reference proteome</keyword>
<dbReference type="Pfam" id="PF01654">
    <property type="entry name" value="Cyt_bd_oxida_I"/>
    <property type="match status" value="1"/>
</dbReference>
<keyword evidence="9 12" id="KW-1133">Transmembrane helix</keyword>
<feature type="transmembrane region" description="Helical" evidence="12">
    <location>
        <begin position="224"/>
        <end position="242"/>
    </location>
</feature>
<evidence type="ECO:0000313" key="15">
    <source>
        <dbReference type="Proteomes" id="UP000199372"/>
    </source>
</evidence>
<feature type="transmembrane region" description="Helical" evidence="12">
    <location>
        <begin position="133"/>
        <end position="156"/>
    </location>
</feature>
<evidence type="ECO:0000256" key="10">
    <source>
        <dbReference type="ARBA" id="ARBA00023004"/>
    </source>
</evidence>
<feature type="transmembrane region" description="Helical" evidence="12">
    <location>
        <begin position="100"/>
        <end position="121"/>
    </location>
</feature>
<comment type="similarity">
    <text evidence="2 12">Belongs to the cytochrome ubiquinol oxidase subunit 1 family.</text>
</comment>
<keyword evidence="10 12" id="KW-0408">Iron</keyword>
<accession>A0A1H8D8R7</accession>
<name>A0A1H8D8R7_9RHOB</name>
<dbReference type="PANTHER" id="PTHR30365:SF14">
    <property type="entry name" value="CYTOCHROME BD MENAQUINOL OXIDASE SUBUNIT I-RELATED"/>
    <property type="match status" value="1"/>
</dbReference>
<evidence type="ECO:0000256" key="13">
    <source>
        <dbReference type="SAM" id="MobiDB-lite"/>
    </source>
</evidence>
<evidence type="ECO:0000256" key="9">
    <source>
        <dbReference type="ARBA" id="ARBA00022989"/>
    </source>
</evidence>
<feature type="transmembrane region" description="Helical" evidence="12">
    <location>
        <begin position="361"/>
        <end position="382"/>
    </location>
</feature>
<feature type="transmembrane region" description="Helical" evidence="12">
    <location>
        <begin position="59"/>
        <end position="80"/>
    </location>
</feature>
<dbReference type="PIRSF" id="PIRSF006446">
    <property type="entry name" value="Cyt_quinol_oxidase_1"/>
    <property type="match status" value="1"/>
</dbReference>
<keyword evidence="3 12" id="KW-0813">Transport</keyword>
<dbReference type="GO" id="GO:0019646">
    <property type="term" value="P:aerobic electron transport chain"/>
    <property type="evidence" value="ECO:0007669"/>
    <property type="project" value="InterPro"/>
</dbReference>
<keyword evidence="7 12" id="KW-0479">Metal-binding</keyword>
<feature type="transmembrane region" description="Helical" evidence="12">
    <location>
        <begin position="20"/>
        <end position="47"/>
    </location>
</feature>
<evidence type="ECO:0000256" key="8">
    <source>
        <dbReference type="ARBA" id="ARBA00022982"/>
    </source>
</evidence>
<sequence length="476" mass="52189">MDFSFGLDATLLARIQFGFTVAFHFIFPAFSIGLASYLAVVNGMYLWTRNEAYLRLFKYWLKIFAISFAMGVVSGIVMSYQFGTNWSVFSDLAGPVVGPLMAYEVLTAFFLEAGFLGIMLFGREKVGDKLHMVATLMVAVGTAISATWILSVNSWMHTPAGFTMGENGQFLPENWWEIVFNPSFPYRLAHTLTAAYLTTAFIVGGVGAYHLLRGRTDNAGVRTMFSMAMWMAAIVAPLQIVAGHEQGLNTYEHQPVKVLAMEGHFESHEDGIPLILFGIPNQEEQRIDYQISIPRLGGPMLEKGLDASMDGLDTVPREMQPPVGIVFWSFRVMVGIGFLMVGIGLWSLWARWRGNLFYDRMLHRAALVMGPSGLVAVIAGWITTEVGRQPYVVYGELLTADAVSPLGAQAVGASLIAFVLIYFAIFGAGVVYLLKLMGNPPERGQRGVRTEPGPIRTGGITPADLTGPGKNQQPAE</sequence>
<keyword evidence="11 12" id="KW-0472">Membrane</keyword>
<evidence type="ECO:0000256" key="4">
    <source>
        <dbReference type="ARBA" id="ARBA00022475"/>
    </source>
</evidence>
<feature type="transmembrane region" description="Helical" evidence="12">
    <location>
        <begin position="325"/>
        <end position="349"/>
    </location>
</feature>
<dbReference type="GO" id="GO:0046872">
    <property type="term" value="F:metal ion binding"/>
    <property type="evidence" value="ECO:0007669"/>
    <property type="project" value="UniProtKB-UniRule"/>
</dbReference>
<protein>
    <submittedName>
        <fullName evidence="14">Cytochrome bd-I ubiquinol oxidase subunit 1 apoprotein</fullName>
    </submittedName>
</protein>
<gene>
    <name evidence="14" type="ORF">SAMN04488011_102253</name>
</gene>
<dbReference type="InterPro" id="IPR002585">
    <property type="entry name" value="Cyt-d_ubiquinol_oxidase_su_1"/>
</dbReference>
<dbReference type="GO" id="GO:0020037">
    <property type="term" value="F:heme binding"/>
    <property type="evidence" value="ECO:0007669"/>
    <property type="project" value="TreeGrafter"/>
</dbReference>
<dbReference type="Proteomes" id="UP000199372">
    <property type="component" value="Unassembled WGS sequence"/>
</dbReference>
<evidence type="ECO:0000256" key="11">
    <source>
        <dbReference type="ARBA" id="ARBA00023136"/>
    </source>
</evidence>
<dbReference type="EMBL" id="FOCM01000002">
    <property type="protein sequence ID" value="SEN03622.1"/>
    <property type="molecule type" value="Genomic_DNA"/>
</dbReference>
<evidence type="ECO:0000256" key="5">
    <source>
        <dbReference type="ARBA" id="ARBA00022617"/>
    </source>
</evidence>
<keyword evidence="8 12" id="KW-0249">Electron transport</keyword>
<dbReference type="OrthoDB" id="9807042at2"/>
<proteinExistence type="inferred from homology"/>
<evidence type="ECO:0000256" key="1">
    <source>
        <dbReference type="ARBA" id="ARBA00004651"/>
    </source>
</evidence>
<dbReference type="GO" id="GO:0009055">
    <property type="term" value="F:electron transfer activity"/>
    <property type="evidence" value="ECO:0007669"/>
    <property type="project" value="UniProtKB-UniRule"/>
</dbReference>
<evidence type="ECO:0000313" key="14">
    <source>
        <dbReference type="EMBL" id="SEN03622.1"/>
    </source>
</evidence>
<reference evidence="15" key="1">
    <citation type="submission" date="2016-10" db="EMBL/GenBank/DDBJ databases">
        <authorList>
            <person name="Varghese N."/>
            <person name="Submissions S."/>
        </authorList>
    </citation>
    <scope>NUCLEOTIDE SEQUENCE [LARGE SCALE GENOMIC DNA]</scope>
    <source>
        <strain evidence="15">DSM 26893</strain>
    </source>
</reference>
<evidence type="ECO:0000256" key="2">
    <source>
        <dbReference type="ARBA" id="ARBA00009819"/>
    </source>
</evidence>
<evidence type="ECO:0000256" key="12">
    <source>
        <dbReference type="PIRNR" id="PIRNR006446"/>
    </source>
</evidence>
<dbReference type="RefSeq" id="WP_091844591.1">
    <property type="nucleotide sequence ID" value="NZ_FOCM01000002.1"/>
</dbReference>
<keyword evidence="4 12" id="KW-1003">Cell membrane</keyword>
<evidence type="ECO:0000256" key="6">
    <source>
        <dbReference type="ARBA" id="ARBA00022692"/>
    </source>
</evidence>
<evidence type="ECO:0000256" key="3">
    <source>
        <dbReference type="ARBA" id="ARBA00022448"/>
    </source>
</evidence>
<feature type="transmembrane region" description="Helical" evidence="12">
    <location>
        <begin position="411"/>
        <end position="434"/>
    </location>
</feature>
<keyword evidence="6 12" id="KW-0812">Transmembrane</keyword>
<dbReference type="GO" id="GO:0005886">
    <property type="term" value="C:plasma membrane"/>
    <property type="evidence" value="ECO:0007669"/>
    <property type="project" value="UniProtKB-SubCell"/>
</dbReference>
<keyword evidence="5 12" id="KW-0349">Heme</keyword>
<evidence type="ECO:0000256" key="7">
    <source>
        <dbReference type="ARBA" id="ARBA00022723"/>
    </source>
</evidence>
<comment type="subcellular location">
    <subcellularLocation>
        <location evidence="12">Cell inner membrane</location>
    </subcellularLocation>
    <subcellularLocation>
        <location evidence="1">Cell membrane</location>
        <topology evidence="1">Multi-pass membrane protein</topology>
    </subcellularLocation>
</comment>
<dbReference type="PANTHER" id="PTHR30365">
    <property type="entry name" value="CYTOCHROME D UBIQUINOL OXIDASE"/>
    <property type="match status" value="1"/>
</dbReference>